<protein>
    <submittedName>
        <fullName evidence="1">Uncharacterized protein</fullName>
    </submittedName>
</protein>
<gene>
    <name evidence="1" type="ORF">H2198_005553</name>
</gene>
<name>A0ACC3A686_9EURO</name>
<dbReference type="EMBL" id="JAPDRQ010000092">
    <property type="protein sequence ID" value="KAJ9655655.1"/>
    <property type="molecule type" value="Genomic_DNA"/>
</dbReference>
<evidence type="ECO:0000313" key="1">
    <source>
        <dbReference type="EMBL" id="KAJ9655655.1"/>
    </source>
</evidence>
<dbReference type="Proteomes" id="UP001172386">
    <property type="component" value="Unassembled WGS sequence"/>
</dbReference>
<accession>A0ACC3A686</accession>
<comment type="caution">
    <text evidence="1">The sequence shown here is derived from an EMBL/GenBank/DDBJ whole genome shotgun (WGS) entry which is preliminary data.</text>
</comment>
<organism evidence="1 2">
    <name type="scientific">Neophaeococcomyces mojaviensis</name>
    <dbReference type="NCBI Taxonomy" id="3383035"/>
    <lineage>
        <taxon>Eukaryota</taxon>
        <taxon>Fungi</taxon>
        <taxon>Dikarya</taxon>
        <taxon>Ascomycota</taxon>
        <taxon>Pezizomycotina</taxon>
        <taxon>Eurotiomycetes</taxon>
        <taxon>Chaetothyriomycetidae</taxon>
        <taxon>Chaetothyriales</taxon>
        <taxon>Chaetothyriales incertae sedis</taxon>
        <taxon>Neophaeococcomyces</taxon>
    </lineage>
</organism>
<proteinExistence type="predicted"/>
<keyword evidence="2" id="KW-1185">Reference proteome</keyword>
<sequence>MVNLQNGSKSLFLITMIAFLIQGIDARRRLDRRSDVTGPASVAQSGWTVPLEGAKTCTDSTHCTDMLTGPPTTSTLQYLAVGRGTITYTCAGRKDTEAPLYLRQDTYLYDAAPLIPKFSSEAQFHTYIPRFLEYDYTSLDNSSLSCIGNIQTINGMSVFDLYKIDAFPVQIKEVVNSPDDIHFNLKWAHSYGGTNWDVYRVETAGGGPPYDCGDQIINDEIPAEYAAEYWFYQKKVNGYAGR</sequence>
<reference evidence="1" key="1">
    <citation type="submission" date="2022-10" db="EMBL/GenBank/DDBJ databases">
        <title>Culturing micro-colonial fungi from biological soil crusts in the Mojave desert and describing Neophaeococcomyces mojavensis, and introducing the new genera and species Taxawa tesnikishii.</title>
        <authorList>
            <person name="Kurbessoian T."/>
            <person name="Stajich J.E."/>
        </authorList>
    </citation>
    <scope>NUCLEOTIDE SEQUENCE</scope>
    <source>
        <strain evidence="1">JES_112</strain>
    </source>
</reference>
<evidence type="ECO:0000313" key="2">
    <source>
        <dbReference type="Proteomes" id="UP001172386"/>
    </source>
</evidence>